<protein>
    <recommendedName>
        <fullName evidence="4">F-box domain-containing protein</fullName>
    </recommendedName>
</protein>
<feature type="compositionally biased region" description="Basic residues" evidence="1">
    <location>
        <begin position="1"/>
        <end position="10"/>
    </location>
</feature>
<name>A0A0G4H6J5_VITBC</name>
<evidence type="ECO:0000313" key="3">
    <source>
        <dbReference type="Proteomes" id="UP000041254"/>
    </source>
</evidence>
<keyword evidence="3" id="KW-1185">Reference proteome</keyword>
<evidence type="ECO:0008006" key="4">
    <source>
        <dbReference type="Google" id="ProtNLM"/>
    </source>
</evidence>
<dbReference type="PhylomeDB" id="A0A0G4H6J5"/>
<dbReference type="Proteomes" id="UP000041254">
    <property type="component" value="Unassembled WGS sequence"/>
</dbReference>
<dbReference type="VEuPathDB" id="CryptoDB:Vbra_10691"/>
<gene>
    <name evidence="2" type="ORF">Vbra_10691</name>
</gene>
<accession>A0A0G4H6J5</accession>
<sequence>MAHSSKKRRTSKEAAFAGKSGGDDSSIAQPDDTHAESVESLPLLSIPLGVRSTLLSPLLVTQCIIGSLSLVKSAFHTLAIDPQMHRTIYLKSRQCPKTLEDKQIRLSDRQVDAWSPRLSRTKRIIML</sequence>
<reference evidence="2 3" key="1">
    <citation type="submission" date="2014-11" db="EMBL/GenBank/DDBJ databases">
        <authorList>
            <person name="Zhu J."/>
            <person name="Qi W."/>
            <person name="Song R."/>
        </authorList>
    </citation>
    <scope>NUCLEOTIDE SEQUENCE [LARGE SCALE GENOMIC DNA]</scope>
</reference>
<organism evidence="2 3">
    <name type="scientific">Vitrella brassicaformis (strain CCMP3155)</name>
    <dbReference type="NCBI Taxonomy" id="1169540"/>
    <lineage>
        <taxon>Eukaryota</taxon>
        <taxon>Sar</taxon>
        <taxon>Alveolata</taxon>
        <taxon>Colpodellida</taxon>
        <taxon>Vitrellaceae</taxon>
        <taxon>Vitrella</taxon>
    </lineage>
</organism>
<feature type="region of interest" description="Disordered" evidence="1">
    <location>
        <begin position="1"/>
        <end position="34"/>
    </location>
</feature>
<evidence type="ECO:0000313" key="2">
    <source>
        <dbReference type="EMBL" id="CEM39467.1"/>
    </source>
</evidence>
<evidence type="ECO:0000256" key="1">
    <source>
        <dbReference type="SAM" id="MobiDB-lite"/>
    </source>
</evidence>
<dbReference type="AlphaFoldDB" id="A0A0G4H6J5"/>
<proteinExistence type="predicted"/>
<dbReference type="EMBL" id="CDMY01001040">
    <property type="protein sequence ID" value="CEM39467.1"/>
    <property type="molecule type" value="Genomic_DNA"/>
</dbReference>
<dbReference type="InParanoid" id="A0A0G4H6J5"/>